<gene>
    <name evidence="2" type="ORF">SAMN04487820_110160</name>
</gene>
<accession>A0A1G9DL56</accession>
<evidence type="ECO:0000256" key="1">
    <source>
        <dbReference type="SAM" id="MobiDB-lite"/>
    </source>
</evidence>
<sequence>MAERGGRGRSCQLNGVRVVESNFTQLPVSDWELWRYGLWFRTAVTNNSVTTVEASAPRVAVFRDRAGSRSERAVRTSSRPVDSVSPVTSEQQGMHPGGERKRSRLFRQVVVPLWTSDTTTGARVGRLRCPVLPVFEWVPTPRAPGVLVEFIR</sequence>
<dbReference type="Proteomes" id="UP000199213">
    <property type="component" value="Unassembled WGS sequence"/>
</dbReference>
<organism evidence="2 3">
    <name type="scientific">Actinopolyspora mzabensis</name>
    <dbReference type="NCBI Taxonomy" id="995066"/>
    <lineage>
        <taxon>Bacteria</taxon>
        <taxon>Bacillati</taxon>
        <taxon>Actinomycetota</taxon>
        <taxon>Actinomycetes</taxon>
        <taxon>Actinopolysporales</taxon>
        <taxon>Actinopolysporaceae</taxon>
        <taxon>Actinopolyspora</taxon>
    </lineage>
</organism>
<name>A0A1G9DL56_ACTMZ</name>
<evidence type="ECO:0000313" key="2">
    <source>
        <dbReference type="EMBL" id="SDK64550.1"/>
    </source>
</evidence>
<protein>
    <submittedName>
        <fullName evidence="2">Uncharacterized protein</fullName>
    </submittedName>
</protein>
<keyword evidence="3" id="KW-1185">Reference proteome</keyword>
<proteinExistence type="predicted"/>
<dbReference type="EMBL" id="FNFM01000010">
    <property type="protein sequence ID" value="SDK64550.1"/>
    <property type="molecule type" value="Genomic_DNA"/>
</dbReference>
<feature type="compositionally biased region" description="Polar residues" evidence="1">
    <location>
        <begin position="75"/>
        <end position="92"/>
    </location>
</feature>
<feature type="region of interest" description="Disordered" evidence="1">
    <location>
        <begin position="67"/>
        <end position="100"/>
    </location>
</feature>
<reference evidence="3" key="1">
    <citation type="submission" date="2016-10" db="EMBL/GenBank/DDBJ databases">
        <authorList>
            <person name="Varghese N."/>
            <person name="Submissions S."/>
        </authorList>
    </citation>
    <scope>NUCLEOTIDE SEQUENCE [LARGE SCALE GENOMIC DNA]</scope>
    <source>
        <strain evidence="3">DSM 45460</strain>
    </source>
</reference>
<dbReference type="AlphaFoldDB" id="A0A1G9DL56"/>
<evidence type="ECO:0000313" key="3">
    <source>
        <dbReference type="Proteomes" id="UP000199213"/>
    </source>
</evidence>